<dbReference type="InParanoid" id="D8PVG7"/>
<evidence type="ECO:0000313" key="2">
    <source>
        <dbReference type="EMBL" id="EFJ00032.1"/>
    </source>
</evidence>
<evidence type="ECO:0000256" key="1">
    <source>
        <dbReference type="SAM" id="MobiDB-lite"/>
    </source>
</evidence>
<dbReference type="eggNOG" id="ENOG502S7VV">
    <property type="taxonomic scope" value="Eukaryota"/>
</dbReference>
<dbReference type="EMBL" id="GL377303">
    <property type="protein sequence ID" value="EFJ00032.1"/>
    <property type="molecule type" value="Genomic_DNA"/>
</dbReference>
<feature type="compositionally biased region" description="Low complexity" evidence="1">
    <location>
        <begin position="38"/>
        <end position="49"/>
    </location>
</feature>
<dbReference type="VEuPathDB" id="FungiDB:SCHCODRAFT_02607698"/>
<dbReference type="OrthoDB" id="2524554at2759"/>
<dbReference type="AlphaFoldDB" id="D8PVG7"/>
<dbReference type="KEGG" id="scm:SCHCO_02607698"/>
<sequence>MLARRSALPRAALLRQRASYLPRSSAARHLSDTTQTDSAPKAAPKASSSGIQPGSVLDNARRGIRIALITFGTVLTVSGVGWATGQYWIETHELAPETDPEVIRWQWDAEADHWNGDRLAGGTDPNLGTLARVSLRSAWLELNRTPEMDNVALVAAYARRVDSLLQSAILLAEEESTRRRLHPRTLYELHTRRAEALERLGSPSDAAQAYAAAWRAAGEDGPEAARIAMKLGDVQARLSQPETALAWWNKALQLATGSSDALPKAPPALPLAQRTMMSTLMSMSSSRASSGQLADAERVQITGLDLLRAMKAPPLNLASPPEALHYLFLMNASAVLGLHLAEVTYARQKKKDPAPPLHWLLQSAKISERVANLLTGQAADEQPNSTHGVVAKFVESRAMQRPARDLLRDARRTAAEAWNLAGVLKERAEPGNPRSALDCYKRAVRWAGTDPDAEDAYNNAGSDTRRADWRVYLNNYRRAKEAVEGRQGEAA</sequence>
<gene>
    <name evidence="2" type="ORF">SCHCODRAFT_105190</name>
</gene>
<name>D8PVG7_SCHCM</name>
<evidence type="ECO:0000313" key="3">
    <source>
        <dbReference type="Proteomes" id="UP000007431"/>
    </source>
</evidence>
<feature type="non-terminal residue" evidence="2">
    <location>
        <position position="491"/>
    </location>
</feature>
<dbReference type="OMA" id="GAHMWVE"/>
<dbReference type="GeneID" id="9595458"/>
<proteinExistence type="predicted"/>
<reference evidence="2 3" key="1">
    <citation type="journal article" date="2010" name="Nat. Biotechnol.">
        <title>Genome sequence of the model mushroom Schizophyllum commune.</title>
        <authorList>
            <person name="Ohm R.A."/>
            <person name="de Jong J.F."/>
            <person name="Lugones L.G."/>
            <person name="Aerts A."/>
            <person name="Kothe E."/>
            <person name="Stajich J.E."/>
            <person name="de Vries R.P."/>
            <person name="Record E."/>
            <person name="Levasseur A."/>
            <person name="Baker S.E."/>
            <person name="Bartholomew K.A."/>
            <person name="Coutinho P.M."/>
            <person name="Erdmann S."/>
            <person name="Fowler T.J."/>
            <person name="Gathman A.C."/>
            <person name="Lombard V."/>
            <person name="Henrissat B."/>
            <person name="Knabe N."/>
            <person name="Kuees U."/>
            <person name="Lilly W.W."/>
            <person name="Lindquist E."/>
            <person name="Lucas S."/>
            <person name="Magnuson J.K."/>
            <person name="Piumi F."/>
            <person name="Raudaskoski M."/>
            <person name="Salamov A."/>
            <person name="Schmutz J."/>
            <person name="Schwarze F.W.M.R."/>
            <person name="vanKuyk P.A."/>
            <person name="Horton J.S."/>
            <person name="Grigoriev I.V."/>
            <person name="Woesten H.A.B."/>
        </authorList>
    </citation>
    <scope>NUCLEOTIDE SEQUENCE [LARGE SCALE GENOMIC DNA]</scope>
    <source>
        <strain evidence="3">H4-8 / FGSC 9210</strain>
    </source>
</reference>
<protein>
    <submittedName>
        <fullName evidence="2">Expressed protein</fullName>
    </submittedName>
</protein>
<dbReference type="HOGENOM" id="CLU_034949_0_0_1"/>
<dbReference type="InterPro" id="IPR011990">
    <property type="entry name" value="TPR-like_helical_dom_sf"/>
</dbReference>
<dbReference type="SUPFAM" id="SSF48452">
    <property type="entry name" value="TPR-like"/>
    <property type="match status" value="1"/>
</dbReference>
<accession>D8PVG7</accession>
<feature type="region of interest" description="Disordered" evidence="1">
    <location>
        <begin position="24"/>
        <end position="54"/>
    </location>
</feature>
<dbReference type="Gene3D" id="1.25.40.10">
    <property type="entry name" value="Tetratricopeptide repeat domain"/>
    <property type="match status" value="1"/>
</dbReference>
<keyword evidence="3" id="KW-1185">Reference proteome</keyword>
<dbReference type="Proteomes" id="UP000007431">
    <property type="component" value="Unassembled WGS sequence"/>
</dbReference>
<organism evidence="3">
    <name type="scientific">Schizophyllum commune (strain H4-8 / FGSC 9210)</name>
    <name type="common">Split gill fungus</name>
    <dbReference type="NCBI Taxonomy" id="578458"/>
    <lineage>
        <taxon>Eukaryota</taxon>
        <taxon>Fungi</taxon>
        <taxon>Dikarya</taxon>
        <taxon>Basidiomycota</taxon>
        <taxon>Agaricomycotina</taxon>
        <taxon>Agaricomycetes</taxon>
        <taxon>Agaricomycetidae</taxon>
        <taxon>Agaricales</taxon>
        <taxon>Schizophyllaceae</taxon>
        <taxon>Schizophyllum</taxon>
    </lineage>
</organism>
<dbReference type="STRING" id="578458.D8PVG7"/>